<keyword evidence="2" id="KW-1185">Reference proteome</keyword>
<sequence length="128" mass="15015">MIKDEKNYFNYFFNISTFRANWMLKSTKIKDANVKQPSNVTDKKQDVREVVWNQLNAQEKEHIKGTWNDFKVSKITLTENMGRISDKSYIGKEVYLIDFTIDSMAIPNNRIVYASLDDYKLIGYGLVD</sequence>
<protein>
    <submittedName>
        <fullName evidence="1">Uncharacterized protein</fullName>
    </submittedName>
</protein>
<gene>
    <name evidence="1" type="ORF">ACJDUH_01610</name>
</gene>
<dbReference type="Proteomes" id="UP001623661">
    <property type="component" value="Unassembled WGS sequence"/>
</dbReference>
<dbReference type="RefSeq" id="WP_406763405.1">
    <property type="nucleotide sequence ID" value="NZ_JBJHZY010000001.1"/>
</dbReference>
<name>A0ABW8TM64_9CLOT</name>
<comment type="caution">
    <text evidence="1">The sequence shown here is derived from an EMBL/GenBank/DDBJ whole genome shotgun (WGS) entry which is preliminary data.</text>
</comment>
<proteinExistence type="predicted"/>
<dbReference type="EMBL" id="JBJHZY010000001">
    <property type="protein sequence ID" value="MFL0266781.1"/>
    <property type="molecule type" value="Genomic_DNA"/>
</dbReference>
<reference evidence="1 2" key="1">
    <citation type="submission" date="2024-11" db="EMBL/GenBank/DDBJ databases">
        <authorList>
            <person name="Heng Y.C."/>
            <person name="Lim A.C.H."/>
            <person name="Lee J.K.Y."/>
            <person name="Kittelmann S."/>
        </authorList>
    </citation>
    <scope>NUCLEOTIDE SEQUENCE [LARGE SCALE GENOMIC DNA]</scope>
    <source>
        <strain evidence="1 2">WILCCON 0202</strain>
    </source>
</reference>
<evidence type="ECO:0000313" key="2">
    <source>
        <dbReference type="Proteomes" id="UP001623661"/>
    </source>
</evidence>
<accession>A0ABW8TM64</accession>
<organism evidence="1 2">
    <name type="scientific">Candidatus Clostridium radicumherbarum</name>
    <dbReference type="NCBI Taxonomy" id="3381662"/>
    <lineage>
        <taxon>Bacteria</taxon>
        <taxon>Bacillati</taxon>
        <taxon>Bacillota</taxon>
        <taxon>Clostridia</taxon>
        <taxon>Eubacteriales</taxon>
        <taxon>Clostridiaceae</taxon>
        <taxon>Clostridium</taxon>
    </lineage>
</organism>
<evidence type="ECO:0000313" key="1">
    <source>
        <dbReference type="EMBL" id="MFL0266781.1"/>
    </source>
</evidence>